<name>A0ABU5CJY0_9BACI</name>
<dbReference type="Pfam" id="PF07301">
    <property type="entry name" value="DUF1453"/>
    <property type="match status" value="1"/>
</dbReference>
<dbReference type="RefSeq" id="WP_306066485.1">
    <property type="nucleotide sequence ID" value="NZ_JAROCA020000001.1"/>
</dbReference>
<protein>
    <submittedName>
        <fullName evidence="2">Cytochrome c biogenesis protein CcdC</fullName>
    </submittedName>
</protein>
<organism evidence="2 3">
    <name type="scientific">Tigheibacillus jepli</name>
    <dbReference type="NCBI Taxonomy" id="3035914"/>
    <lineage>
        <taxon>Bacteria</taxon>
        <taxon>Bacillati</taxon>
        <taxon>Bacillota</taxon>
        <taxon>Bacilli</taxon>
        <taxon>Bacillales</taxon>
        <taxon>Bacillaceae</taxon>
        <taxon>Tigheibacillus</taxon>
    </lineage>
</organism>
<evidence type="ECO:0000313" key="3">
    <source>
        <dbReference type="Proteomes" id="UP001228376"/>
    </source>
</evidence>
<proteinExistence type="predicted"/>
<evidence type="ECO:0000313" key="2">
    <source>
        <dbReference type="EMBL" id="MDY0405790.1"/>
    </source>
</evidence>
<dbReference type="PANTHER" id="PTHR39164">
    <property type="entry name" value="PROTEIN CCDC"/>
    <property type="match status" value="1"/>
</dbReference>
<feature type="transmembrane region" description="Helical" evidence="1">
    <location>
        <begin position="126"/>
        <end position="144"/>
    </location>
</feature>
<comment type="caution">
    <text evidence="2">The sequence shown here is derived from an EMBL/GenBank/DDBJ whole genome shotgun (WGS) entry which is preliminary data.</text>
</comment>
<keyword evidence="1" id="KW-0812">Transmembrane</keyword>
<dbReference type="EMBL" id="JAROCA020000001">
    <property type="protein sequence ID" value="MDY0405790.1"/>
    <property type="molecule type" value="Genomic_DNA"/>
</dbReference>
<feature type="transmembrane region" description="Helical" evidence="1">
    <location>
        <begin position="58"/>
        <end position="76"/>
    </location>
</feature>
<dbReference type="Proteomes" id="UP001228376">
    <property type="component" value="Unassembled WGS sequence"/>
</dbReference>
<accession>A0ABU5CJY0</accession>
<keyword evidence="1" id="KW-0472">Membrane</keyword>
<dbReference type="PANTHER" id="PTHR39164:SF1">
    <property type="entry name" value="PROTEIN CCDC"/>
    <property type="match status" value="1"/>
</dbReference>
<reference evidence="2 3" key="1">
    <citation type="submission" date="2023-10" db="EMBL/GenBank/DDBJ databases">
        <title>179-bfca-hs.</title>
        <authorList>
            <person name="Miliotis G."/>
            <person name="Sengupta P."/>
            <person name="Hameed A."/>
            <person name="Chuvochina M."/>
            <person name="Mcdonagh F."/>
            <person name="Simpson A.C."/>
            <person name="Singh N.K."/>
            <person name="Rekha P.D."/>
            <person name="Raman K."/>
            <person name="Hugenholtz P."/>
            <person name="Venkateswaran K."/>
        </authorList>
    </citation>
    <scope>NUCLEOTIDE SEQUENCE [LARGE SCALE GENOMIC DNA]</scope>
    <source>
        <strain evidence="2 3">179-BFC-A-HS</strain>
    </source>
</reference>
<keyword evidence="3" id="KW-1185">Reference proteome</keyword>
<dbReference type="InterPro" id="IPR058247">
    <property type="entry name" value="DUF1453"/>
</dbReference>
<gene>
    <name evidence="2" type="ORF">P5G51_010650</name>
</gene>
<evidence type="ECO:0000256" key="1">
    <source>
        <dbReference type="SAM" id="Phobius"/>
    </source>
</evidence>
<sequence>MIWIVGSTFVFVFMATTMIFVRMKAAKKPASVKKIILPPIFMSTGSLMFLFPQFHVSLAEVAEAIIVGMIFSIFLIKTSNFEVRNQDIYLIPSKAFVFILVGLLIVRTVAKLVMGKSVSIGETSGMFFLLALGMIVTWRLAMLYKFKKLEKKVRVGQFINE</sequence>
<feature type="transmembrane region" description="Helical" evidence="1">
    <location>
        <begin position="6"/>
        <end position="23"/>
    </location>
</feature>
<keyword evidence="1" id="KW-1133">Transmembrane helix</keyword>
<dbReference type="PIRSF" id="PIRSF021441">
    <property type="entry name" value="DUF1453"/>
    <property type="match status" value="1"/>
</dbReference>
<feature type="transmembrane region" description="Helical" evidence="1">
    <location>
        <begin position="88"/>
        <end position="106"/>
    </location>
</feature>
<dbReference type="InterPro" id="IPR031306">
    <property type="entry name" value="CcdC"/>
</dbReference>